<dbReference type="KEGG" id="whj:H9Q79_03275"/>
<dbReference type="Proteomes" id="UP000515860">
    <property type="component" value="Chromosome"/>
</dbReference>
<feature type="transmembrane region" description="Helical" evidence="6">
    <location>
        <begin position="294"/>
        <end position="316"/>
    </location>
</feature>
<feature type="transmembrane region" description="Helical" evidence="6">
    <location>
        <begin position="18"/>
        <end position="37"/>
    </location>
</feature>
<evidence type="ECO:0000313" key="8">
    <source>
        <dbReference type="EMBL" id="QNM09323.1"/>
    </source>
</evidence>
<keyword evidence="4 6" id="KW-1133">Transmembrane helix</keyword>
<organism evidence="8 9">
    <name type="scientific">Wansuia hejianensis</name>
    <dbReference type="NCBI Taxonomy" id="2763667"/>
    <lineage>
        <taxon>Bacteria</taxon>
        <taxon>Bacillati</taxon>
        <taxon>Bacillota</taxon>
        <taxon>Clostridia</taxon>
        <taxon>Lachnospirales</taxon>
        <taxon>Lachnospiraceae</taxon>
        <taxon>Wansuia</taxon>
    </lineage>
</organism>
<evidence type="ECO:0000256" key="2">
    <source>
        <dbReference type="ARBA" id="ARBA00022475"/>
    </source>
</evidence>
<feature type="transmembrane region" description="Helical" evidence="6">
    <location>
        <begin position="206"/>
        <end position="226"/>
    </location>
</feature>
<feature type="transmembrane region" description="Helical" evidence="6">
    <location>
        <begin position="232"/>
        <end position="252"/>
    </location>
</feature>
<evidence type="ECO:0000256" key="3">
    <source>
        <dbReference type="ARBA" id="ARBA00022692"/>
    </source>
</evidence>
<feature type="domain" description="ABC3 transporter permease C-terminal" evidence="7">
    <location>
        <begin position="63"/>
        <end position="185"/>
    </location>
</feature>
<sequence length="673" mass="74183">MFFKQVWRNAAKNRRGNGLFFGSLVIAIIAFYTLLSLDKQDVMRFLSKMESDAVQKLMALVPVVYVLSLFFVLFLVYFACKYQMDSRRREFGMYLMLGMRHSRLFAMLFCETLWSSLVSLLIGLPAALFLTEGISLTTAKLVGLGIIGHRFTFSIPAVFWTICGFVAVQLMSMLFLCIRISNLEPAQFLQPDSAEKQESTPVRKGASYFALGTALLAAAYALGAFSPVSFTLTFPLLLLAGGAGTFLFYRGLGGFLGKRIRRKSKTSAGLTTFTGRQIQENVLYQYKTLTVSSLLLLMALSCISYGIGMVAGSGTASVRTTDFSIMGDESAVTAALQDPETGAMIAAAYPVYLSYTDAPRDLSGLADAIAMLPPTDQRDNILENISGSCEYILSLASYNQMLAAMGREPVTLEDHELALYTSMSRGGAFNSTLDAALKNQASITVAGENYRLFPELFYDNIVADRAITLYTALIVPDGLFARIAVSPEPFCWNVHLSQSLTEELGLMQAIEKMDARLSATGLEYESYLSGIGRNLFYTVAASYLTIYLGVLFLLISNTVIGLKYLIQQRENKHRYVTLLMLGADRDSLYRSSRKQIQAFFSLVLGVAVMSSIFAILSLFKSFTRLQEGTSFTFVLALSAIALALFVLTEAIYLAIVQRAAYHEIKTLKVTDRG</sequence>
<dbReference type="RefSeq" id="WP_118645967.1">
    <property type="nucleotide sequence ID" value="NZ_CP060635.1"/>
</dbReference>
<dbReference type="InterPro" id="IPR003838">
    <property type="entry name" value="ABC3_permease_C"/>
</dbReference>
<evidence type="ECO:0000256" key="5">
    <source>
        <dbReference type="ARBA" id="ARBA00023136"/>
    </source>
</evidence>
<feature type="transmembrane region" description="Helical" evidence="6">
    <location>
        <begin position="598"/>
        <end position="619"/>
    </location>
</feature>
<dbReference type="PANTHER" id="PTHR46795">
    <property type="entry name" value="ABC TRANSPORTER PERMEASE-RELATED-RELATED"/>
    <property type="match status" value="1"/>
</dbReference>
<proteinExistence type="predicted"/>
<comment type="subcellular location">
    <subcellularLocation>
        <location evidence="1">Cell membrane</location>
        <topology evidence="1">Multi-pass membrane protein</topology>
    </subcellularLocation>
</comment>
<dbReference type="InterPro" id="IPR052536">
    <property type="entry name" value="ABC-4_Integral_Memb_Prot"/>
</dbReference>
<dbReference type="Pfam" id="PF02687">
    <property type="entry name" value="FtsX"/>
    <property type="match status" value="1"/>
</dbReference>
<keyword evidence="9" id="KW-1185">Reference proteome</keyword>
<keyword evidence="3 6" id="KW-0812">Transmembrane</keyword>
<feature type="transmembrane region" description="Helical" evidence="6">
    <location>
        <begin position="151"/>
        <end position="178"/>
    </location>
</feature>
<feature type="transmembrane region" description="Helical" evidence="6">
    <location>
        <begin position="57"/>
        <end position="80"/>
    </location>
</feature>
<evidence type="ECO:0000256" key="1">
    <source>
        <dbReference type="ARBA" id="ARBA00004651"/>
    </source>
</evidence>
<evidence type="ECO:0000313" key="9">
    <source>
        <dbReference type="Proteomes" id="UP000515860"/>
    </source>
</evidence>
<feature type="transmembrane region" description="Helical" evidence="6">
    <location>
        <begin position="544"/>
        <end position="566"/>
    </location>
</feature>
<evidence type="ECO:0000256" key="6">
    <source>
        <dbReference type="SAM" id="Phobius"/>
    </source>
</evidence>
<feature type="transmembrane region" description="Helical" evidence="6">
    <location>
        <begin position="631"/>
        <end position="655"/>
    </location>
</feature>
<name>A0A7G9GEU1_9FIRM</name>
<gene>
    <name evidence="8" type="ORF">H9Q79_03275</name>
</gene>
<accession>A0A7G9GEU1</accession>
<dbReference type="EMBL" id="CP060635">
    <property type="protein sequence ID" value="QNM09323.1"/>
    <property type="molecule type" value="Genomic_DNA"/>
</dbReference>
<keyword evidence="2" id="KW-1003">Cell membrane</keyword>
<evidence type="ECO:0000259" key="7">
    <source>
        <dbReference type="Pfam" id="PF02687"/>
    </source>
</evidence>
<feature type="transmembrane region" description="Helical" evidence="6">
    <location>
        <begin position="104"/>
        <end position="131"/>
    </location>
</feature>
<reference evidence="8 9" key="1">
    <citation type="submission" date="2020-08" db="EMBL/GenBank/DDBJ databases">
        <authorList>
            <person name="Liu C."/>
            <person name="Sun Q."/>
        </authorList>
    </citation>
    <scope>NUCLEOTIDE SEQUENCE [LARGE SCALE GENOMIC DNA]</scope>
    <source>
        <strain evidence="8 9">NSJ-29</strain>
    </source>
</reference>
<dbReference type="PANTHER" id="PTHR46795:SF3">
    <property type="entry name" value="ABC TRANSPORTER PERMEASE"/>
    <property type="match status" value="1"/>
</dbReference>
<protein>
    <submittedName>
        <fullName evidence="8">ABC transporter permease</fullName>
    </submittedName>
</protein>
<dbReference type="GO" id="GO:0005886">
    <property type="term" value="C:plasma membrane"/>
    <property type="evidence" value="ECO:0007669"/>
    <property type="project" value="UniProtKB-SubCell"/>
</dbReference>
<keyword evidence="5 6" id="KW-0472">Membrane</keyword>
<evidence type="ECO:0000256" key="4">
    <source>
        <dbReference type="ARBA" id="ARBA00022989"/>
    </source>
</evidence>
<dbReference type="AlphaFoldDB" id="A0A7G9GEU1"/>